<reference evidence="2" key="1">
    <citation type="submission" date="2020-03" db="EMBL/GenBank/DDBJ databases">
        <title>The deep terrestrial virosphere.</title>
        <authorList>
            <person name="Holmfeldt K."/>
            <person name="Nilsson E."/>
            <person name="Simone D."/>
            <person name="Lopez-Fernandez M."/>
            <person name="Wu X."/>
            <person name="de Brujin I."/>
            <person name="Lundin D."/>
            <person name="Andersson A."/>
            <person name="Bertilsson S."/>
            <person name="Dopson M."/>
        </authorList>
    </citation>
    <scope>NUCLEOTIDE SEQUENCE</scope>
    <source>
        <strain evidence="1">MM415A03771</strain>
        <strain evidence="2">MM415B05425</strain>
    </source>
</reference>
<name>A0A6M3LM15_9ZZZZ</name>
<sequence length="73" mass="8420">MPNETNRVMYRLKSEPDSGHAVDFKSIIVKDGIVTIETYLETLEFKYEEINEHIAIWPRAWPGSNPLDLENGT</sequence>
<proteinExistence type="predicted"/>
<dbReference type="AlphaFoldDB" id="A0A6M3LM15"/>
<protein>
    <submittedName>
        <fullName evidence="2">Uncharacterized protein</fullName>
    </submittedName>
</protein>
<dbReference type="EMBL" id="MT143310">
    <property type="protein sequence ID" value="QJA95389.1"/>
    <property type="molecule type" value="Genomic_DNA"/>
</dbReference>
<evidence type="ECO:0000313" key="1">
    <source>
        <dbReference type="EMBL" id="QJA70367.1"/>
    </source>
</evidence>
<gene>
    <name evidence="1" type="ORF">MM415A03771_0005</name>
    <name evidence="2" type="ORF">MM415B05425_0008</name>
</gene>
<accession>A0A6M3LM15</accession>
<evidence type="ECO:0000313" key="2">
    <source>
        <dbReference type="EMBL" id="QJA95389.1"/>
    </source>
</evidence>
<organism evidence="2">
    <name type="scientific">viral metagenome</name>
    <dbReference type="NCBI Taxonomy" id="1070528"/>
    <lineage>
        <taxon>unclassified sequences</taxon>
        <taxon>metagenomes</taxon>
        <taxon>organismal metagenomes</taxon>
    </lineage>
</organism>
<dbReference type="EMBL" id="MT141787">
    <property type="protein sequence ID" value="QJA70367.1"/>
    <property type="molecule type" value="Genomic_DNA"/>
</dbReference>